<reference evidence="3" key="1">
    <citation type="journal article" date="2023" name="Antonie Van Leeuwenhoek">
        <title>Mesoterricola silvestris gen. nov., sp. nov., Mesoterricola sediminis sp. nov., Geothrix oryzae sp. nov., Geothrix edaphica sp. nov., Geothrix rubra sp. nov., and Geothrix limicola sp. nov., six novel members of Acidobacteriota isolated from soils.</title>
        <authorList>
            <person name="Itoh H."/>
            <person name="Sugisawa Y."/>
            <person name="Mise K."/>
            <person name="Xu Z."/>
            <person name="Kuniyasu M."/>
            <person name="Ushijima N."/>
            <person name="Kawano K."/>
            <person name="Kobayashi E."/>
            <person name="Shiratori Y."/>
            <person name="Masuda Y."/>
            <person name="Senoo K."/>
        </authorList>
    </citation>
    <scope>NUCLEOTIDE SEQUENCE</scope>
    <source>
        <strain evidence="3">Red802</strain>
    </source>
</reference>
<evidence type="ECO:0000313" key="4">
    <source>
        <dbReference type="Proteomes" id="UP001165044"/>
    </source>
</evidence>
<dbReference type="Pfam" id="PF11992">
    <property type="entry name" value="TgpA_N"/>
    <property type="match status" value="1"/>
</dbReference>
<dbReference type="InterPro" id="IPR038765">
    <property type="entry name" value="Papain-like_cys_pep_sf"/>
</dbReference>
<dbReference type="InterPro" id="IPR052901">
    <property type="entry name" value="Bact_TGase-like"/>
</dbReference>
<dbReference type="SMART" id="SM00460">
    <property type="entry name" value="TGc"/>
    <property type="match status" value="1"/>
</dbReference>
<dbReference type="Pfam" id="PF01841">
    <property type="entry name" value="Transglut_core"/>
    <property type="match status" value="1"/>
</dbReference>
<dbReference type="Proteomes" id="UP001165044">
    <property type="component" value="Unassembled WGS sequence"/>
</dbReference>
<name>A0ABQ5Q018_9BACT</name>
<dbReference type="Gene3D" id="3.10.620.30">
    <property type="match status" value="1"/>
</dbReference>
<keyword evidence="1" id="KW-0812">Transmembrane</keyword>
<gene>
    <name evidence="3" type="ORF">GETHED_21380</name>
</gene>
<dbReference type="RefSeq" id="WP_285609157.1">
    <property type="nucleotide sequence ID" value="NZ_BSDC01000003.1"/>
</dbReference>
<dbReference type="EMBL" id="BSDC01000003">
    <property type="protein sequence ID" value="GLH67774.1"/>
    <property type="molecule type" value="Genomic_DNA"/>
</dbReference>
<evidence type="ECO:0000256" key="1">
    <source>
        <dbReference type="SAM" id="Phobius"/>
    </source>
</evidence>
<dbReference type="InterPro" id="IPR002931">
    <property type="entry name" value="Transglutaminase-like"/>
</dbReference>
<feature type="domain" description="Transglutaminase-like" evidence="2">
    <location>
        <begin position="406"/>
        <end position="476"/>
    </location>
</feature>
<evidence type="ECO:0000313" key="3">
    <source>
        <dbReference type="EMBL" id="GLH67774.1"/>
    </source>
</evidence>
<organism evidence="3 4">
    <name type="scientific">Geothrix edaphica</name>
    <dbReference type="NCBI Taxonomy" id="2927976"/>
    <lineage>
        <taxon>Bacteria</taxon>
        <taxon>Pseudomonadati</taxon>
        <taxon>Acidobacteriota</taxon>
        <taxon>Holophagae</taxon>
        <taxon>Holophagales</taxon>
        <taxon>Holophagaceae</taxon>
        <taxon>Geothrix</taxon>
    </lineage>
</organism>
<protein>
    <submittedName>
        <fullName evidence="3">Transglutaminase</fullName>
    </submittedName>
</protein>
<dbReference type="InterPro" id="IPR021878">
    <property type="entry name" value="TgpA_N"/>
</dbReference>
<feature type="transmembrane region" description="Helical" evidence="1">
    <location>
        <begin position="162"/>
        <end position="180"/>
    </location>
</feature>
<evidence type="ECO:0000259" key="2">
    <source>
        <dbReference type="SMART" id="SM00460"/>
    </source>
</evidence>
<feature type="transmembrane region" description="Helical" evidence="1">
    <location>
        <begin position="105"/>
        <end position="129"/>
    </location>
</feature>
<keyword evidence="1" id="KW-0472">Membrane</keyword>
<keyword evidence="4" id="KW-1185">Reference proteome</keyword>
<dbReference type="SUPFAM" id="SSF54001">
    <property type="entry name" value="Cysteine proteinases"/>
    <property type="match status" value="1"/>
</dbReference>
<sequence length="650" mass="71475">MRWARWIDHLPLWVAYGAAISTGIYEPGELAIMALPLVGAAMVEALRWDLGRHHRWLEVGALAFFLADLARGHGIFPVAIHTLFLLAGLRLVLPRELPQRRQLVLMGFLLFLTTAVSTTDLVFLLWALLWLGSAAAALLQQSWEASASLRRGTPSRPPFGRIPAWMGATLVLGVGFFLILPRLNAGFRPRGFLGTTALAARAGFGDQMDLASGGPIEPNPEVVLRIAPPPGTDPATLPGLDLLRGVALETVQGMRWSTSDLTPPVLRGPRQGSGTRRAEFLFYPSAQGILTLPYGTTGVEPNAPLRRGGGGSLRWQFPRTRPVPLEVTWSAGGPDPSEPWLSPRRLGHLLELGPEHEAARRWSLRLAPGILATPELAHVLERDLRRFRYTLDNPSGRAANPLEDFLERTQAGHCEYFASAMALMLRARGVPARVVNGFRLGPWIPEGGYFRVSQDQAHSWVEYWDQGGWHVADPTPAGAGQGPHGAPLDLGILTRWLDNLRYQWDRHVVRFSDQDQVAGLSWLQARLQGWEWRWKAPPAGLSWGLALLVAGWIAWRTRALWRPVAPGPGSIRALRPLLARTRRVAAPQAGETARAWLLRLGTLRPERVGDLLRLAEAVEAEAYAGRDSAASALAKAEAAVWRGWRPPTSP</sequence>
<dbReference type="PANTHER" id="PTHR42736:SF1">
    <property type="entry name" value="PROTEIN-GLUTAMINE GAMMA-GLUTAMYLTRANSFERASE"/>
    <property type="match status" value="1"/>
</dbReference>
<keyword evidence="1" id="KW-1133">Transmembrane helix</keyword>
<dbReference type="PANTHER" id="PTHR42736">
    <property type="entry name" value="PROTEIN-GLUTAMINE GAMMA-GLUTAMYLTRANSFERASE"/>
    <property type="match status" value="1"/>
</dbReference>
<feature type="transmembrane region" description="Helical" evidence="1">
    <location>
        <begin position="74"/>
        <end position="93"/>
    </location>
</feature>
<comment type="caution">
    <text evidence="3">The sequence shown here is derived from an EMBL/GenBank/DDBJ whole genome shotgun (WGS) entry which is preliminary data.</text>
</comment>
<accession>A0ABQ5Q018</accession>
<proteinExistence type="predicted"/>